<dbReference type="GO" id="GO:0043682">
    <property type="term" value="F:P-type divalent copper transporter activity"/>
    <property type="evidence" value="ECO:0007669"/>
    <property type="project" value="TreeGrafter"/>
</dbReference>
<dbReference type="InterPro" id="IPR023298">
    <property type="entry name" value="ATPase_P-typ_TM_dom_sf"/>
</dbReference>
<feature type="transmembrane region" description="Helical" evidence="23">
    <location>
        <begin position="409"/>
        <end position="431"/>
    </location>
</feature>
<dbReference type="CDD" id="cd00371">
    <property type="entry name" value="HMA"/>
    <property type="match status" value="2"/>
</dbReference>
<evidence type="ECO:0000256" key="11">
    <source>
        <dbReference type="ARBA" id="ARBA00022741"/>
    </source>
</evidence>
<dbReference type="InterPro" id="IPR001757">
    <property type="entry name" value="P_typ_ATPase"/>
</dbReference>
<evidence type="ECO:0000256" key="18">
    <source>
        <dbReference type="ARBA" id="ARBA00023065"/>
    </source>
</evidence>
<evidence type="ECO:0000256" key="8">
    <source>
        <dbReference type="ARBA" id="ARBA00022692"/>
    </source>
</evidence>
<dbReference type="SFLD" id="SFLDS00003">
    <property type="entry name" value="Haloacid_Dehalogenase"/>
    <property type="match status" value="1"/>
</dbReference>
<dbReference type="InterPro" id="IPR027256">
    <property type="entry name" value="P-typ_ATPase_IB"/>
</dbReference>
<dbReference type="PRINTS" id="PR00942">
    <property type="entry name" value="CUATPASEI"/>
</dbReference>
<feature type="transmembrane region" description="Helical" evidence="23">
    <location>
        <begin position="255"/>
        <end position="275"/>
    </location>
</feature>
<dbReference type="FunFam" id="3.30.70.100:FF:000005">
    <property type="entry name" value="Copper-exporting P-type ATPase A"/>
    <property type="match status" value="2"/>
</dbReference>
<evidence type="ECO:0000256" key="3">
    <source>
        <dbReference type="ARBA" id="ARBA00012517"/>
    </source>
</evidence>
<dbReference type="InterPro" id="IPR036412">
    <property type="entry name" value="HAD-like_sf"/>
</dbReference>
<evidence type="ECO:0000256" key="20">
    <source>
        <dbReference type="ARBA" id="ARBA00029719"/>
    </source>
</evidence>
<keyword evidence="7" id="KW-0597">Phosphoprotein</keyword>
<dbReference type="FunFam" id="2.70.150.10:FF:000020">
    <property type="entry name" value="Copper-exporting P-type ATPase A"/>
    <property type="match status" value="1"/>
</dbReference>
<evidence type="ECO:0000256" key="17">
    <source>
        <dbReference type="ARBA" id="ARBA00023008"/>
    </source>
</evidence>
<evidence type="ECO:0000256" key="2">
    <source>
        <dbReference type="ARBA" id="ARBA00006024"/>
    </source>
</evidence>
<dbReference type="PANTHER" id="PTHR43520:SF8">
    <property type="entry name" value="P-TYPE CU(+) TRANSPORTER"/>
    <property type="match status" value="1"/>
</dbReference>
<dbReference type="InterPro" id="IPR023299">
    <property type="entry name" value="ATPase_P-typ_cyto_dom_N"/>
</dbReference>
<dbReference type="InterPro" id="IPR017969">
    <property type="entry name" value="Heavy-metal-associated_CS"/>
</dbReference>
<evidence type="ECO:0000256" key="6">
    <source>
        <dbReference type="ARBA" id="ARBA00022475"/>
    </source>
</evidence>
<keyword evidence="18" id="KW-0406">Ion transport</keyword>
<evidence type="ECO:0000256" key="22">
    <source>
        <dbReference type="ARBA" id="ARBA00049289"/>
    </source>
</evidence>
<keyword evidence="8 23" id="KW-0812">Transmembrane</keyword>
<dbReference type="InterPro" id="IPR036163">
    <property type="entry name" value="HMA_dom_sf"/>
</dbReference>
<dbReference type="SUPFAM" id="SSF56784">
    <property type="entry name" value="HAD-like"/>
    <property type="match status" value="1"/>
</dbReference>
<keyword evidence="10" id="KW-0677">Repeat</keyword>
<feature type="domain" description="HMA" evidence="24">
    <location>
        <begin position="4"/>
        <end position="69"/>
    </location>
</feature>
<feature type="transmembrane region" description="Helical" evidence="23">
    <location>
        <begin position="160"/>
        <end position="182"/>
    </location>
</feature>
<dbReference type="PRINTS" id="PR00943">
    <property type="entry name" value="CUATPASE"/>
</dbReference>
<dbReference type="GO" id="GO:0140581">
    <property type="term" value="F:P-type monovalent copper transporter activity"/>
    <property type="evidence" value="ECO:0007669"/>
    <property type="project" value="UniProtKB-EC"/>
</dbReference>
<keyword evidence="26" id="KW-1185">Reference proteome</keyword>
<evidence type="ECO:0000259" key="24">
    <source>
        <dbReference type="PROSITE" id="PS50846"/>
    </source>
</evidence>
<dbReference type="PROSITE" id="PS50846">
    <property type="entry name" value="HMA_2"/>
    <property type="match status" value="2"/>
</dbReference>
<dbReference type="Pfam" id="PF00702">
    <property type="entry name" value="Hydrolase"/>
    <property type="match status" value="1"/>
</dbReference>
<dbReference type="SFLD" id="SFLDG00002">
    <property type="entry name" value="C1.7:_P-type_atpase_like"/>
    <property type="match status" value="1"/>
</dbReference>
<keyword evidence="13 23" id="KW-0067">ATP-binding</keyword>
<organism evidence="25 26">
    <name type="scientific">Oikeobacillus pervagus</name>
    <dbReference type="NCBI Taxonomy" id="1325931"/>
    <lineage>
        <taxon>Bacteria</taxon>
        <taxon>Bacillati</taxon>
        <taxon>Bacillota</taxon>
        <taxon>Bacilli</taxon>
        <taxon>Bacillales</taxon>
        <taxon>Bacillaceae</taxon>
        <taxon>Oikeobacillus</taxon>
    </lineage>
</organism>
<dbReference type="NCBIfam" id="TIGR01494">
    <property type="entry name" value="ATPase_P-type"/>
    <property type="match status" value="1"/>
</dbReference>
<keyword evidence="5" id="KW-0813">Transport</keyword>
<dbReference type="InterPro" id="IPR008250">
    <property type="entry name" value="ATPase_P-typ_transduc_dom_A_sf"/>
</dbReference>
<keyword evidence="15" id="KW-1278">Translocase</keyword>
<dbReference type="AlphaFoldDB" id="A0AAJ1T357"/>
<dbReference type="NCBIfam" id="TIGR01512">
    <property type="entry name" value="ATPase-IB2_Cd"/>
    <property type="match status" value="1"/>
</dbReference>
<dbReference type="GO" id="GO:0005524">
    <property type="term" value="F:ATP binding"/>
    <property type="evidence" value="ECO:0007669"/>
    <property type="project" value="UniProtKB-UniRule"/>
</dbReference>
<dbReference type="InterPro" id="IPR006122">
    <property type="entry name" value="HMA_Cu_ion-bd"/>
</dbReference>
<evidence type="ECO:0000256" key="13">
    <source>
        <dbReference type="ARBA" id="ARBA00022840"/>
    </source>
</evidence>
<dbReference type="InterPro" id="IPR023214">
    <property type="entry name" value="HAD_sf"/>
</dbReference>
<dbReference type="PROSITE" id="PS00154">
    <property type="entry name" value="ATPASE_E1_E2"/>
    <property type="match status" value="1"/>
</dbReference>
<dbReference type="Pfam" id="PF00403">
    <property type="entry name" value="HMA"/>
    <property type="match status" value="2"/>
</dbReference>
<feature type="transmembrane region" description="Helical" evidence="23">
    <location>
        <begin position="224"/>
        <end position="243"/>
    </location>
</feature>
<dbReference type="InterPro" id="IPR018303">
    <property type="entry name" value="ATPase_P-typ_P_site"/>
</dbReference>
<dbReference type="RefSeq" id="WP_307256404.1">
    <property type="nucleotide sequence ID" value="NZ_JAUSUC010000006.1"/>
</dbReference>
<dbReference type="PROSITE" id="PS01047">
    <property type="entry name" value="HMA_1"/>
    <property type="match status" value="2"/>
</dbReference>
<evidence type="ECO:0000256" key="12">
    <source>
        <dbReference type="ARBA" id="ARBA00022796"/>
    </source>
</evidence>
<dbReference type="NCBIfam" id="TIGR01525">
    <property type="entry name" value="ATPase-IB_hvy"/>
    <property type="match status" value="1"/>
</dbReference>
<keyword evidence="16 23" id="KW-1133">Transmembrane helix</keyword>
<reference evidence="25" key="1">
    <citation type="submission" date="2023-07" db="EMBL/GenBank/DDBJ databases">
        <title>Genomic Encyclopedia of Type Strains, Phase IV (KMG-IV): sequencing the most valuable type-strain genomes for metagenomic binning, comparative biology and taxonomic classification.</title>
        <authorList>
            <person name="Goeker M."/>
        </authorList>
    </citation>
    <scope>NUCLEOTIDE SEQUENCE</scope>
    <source>
        <strain evidence="25">DSM 23947</strain>
    </source>
</reference>
<dbReference type="GO" id="GO:0016887">
    <property type="term" value="F:ATP hydrolysis activity"/>
    <property type="evidence" value="ECO:0007669"/>
    <property type="project" value="InterPro"/>
</dbReference>
<keyword evidence="9 23" id="KW-0479">Metal-binding</keyword>
<dbReference type="SUPFAM" id="SSF55008">
    <property type="entry name" value="HMA, heavy metal-associated domain"/>
    <property type="match status" value="2"/>
</dbReference>
<dbReference type="PANTHER" id="PTHR43520">
    <property type="entry name" value="ATP7, ISOFORM B"/>
    <property type="match status" value="1"/>
</dbReference>
<dbReference type="CDD" id="cd02094">
    <property type="entry name" value="P-type_ATPase_Cu-like"/>
    <property type="match status" value="1"/>
</dbReference>
<dbReference type="Gene3D" id="3.30.70.100">
    <property type="match status" value="2"/>
</dbReference>
<dbReference type="SUPFAM" id="SSF81653">
    <property type="entry name" value="Calcium ATPase, transduction domain A"/>
    <property type="match status" value="1"/>
</dbReference>
<accession>A0AAJ1T357</accession>
<evidence type="ECO:0000256" key="23">
    <source>
        <dbReference type="RuleBase" id="RU362081"/>
    </source>
</evidence>
<keyword evidence="6 23" id="KW-1003">Cell membrane</keyword>
<dbReference type="PRINTS" id="PR00119">
    <property type="entry name" value="CATATPASE"/>
</dbReference>
<feature type="domain" description="HMA" evidence="24">
    <location>
        <begin position="71"/>
        <end position="137"/>
    </location>
</feature>
<evidence type="ECO:0000256" key="16">
    <source>
        <dbReference type="ARBA" id="ARBA00022989"/>
    </source>
</evidence>
<comment type="caution">
    <text evidence="25">The sequence shown here is derived from an EMBL/GenBank/DDBJ whole genome shotgun (WGS) entry which is preliminary data.</text>
</comment>
<keyword evidence="17" id="KW-0186">Copper</keyword>
<evidence type="ECO:0000256" key="5">
    <source>
        <dbReference type="ARBA" id="ARBA00022448"/>
    </source>
</evidence>
<dbReference type="Gene3D" id="3.40.1110.10">
    <property type="entry name" value="Calcium-transporting ATPase, cytoplasmic domain N"/>
    <property type="match status" value="1"/>
</dbReference>
<evidence type="ECO:0000256" key="7">
    <source>
        <dbReference type="ARBA" id="ARBA00022553"/>
    </source>
</evidence>
<evidence type="ECO:0000256" key="14">
    <source>
        <dbReference type="ARBA" id="ARBA00022842"/>
    </source>
</evidence>
<dbReference type="GO" id="GO:0055070">
    <property type="term" value="P:copper ion homeostasis"/>
    <property type="evidence" value="ECO:0007669"/>
    <property type="project" value="TreeGrafter"/>
</dbReference>
<dbReference type="GO" id="GO:0005507">
    <property type="term" value="F:copper ion binding"/>
    <property type="evidence" value="ECO:0007669"/>
    <property type="project" value="InterPro"/>
</dbReference>
<proteinExistence type="inferred from homology"/>
<keyword evidence="11 23" id="KW-0547">Nucleotide-binding</keyword>
<evidence type="ECO:0000313" key="25">
    <source>
        <dbReference type="EMBL" id="MDQ0214416.1"/>
    </source>
</evidence>
<evidence type="ECO:0000256" key="15">
    <source>
        <dbReference type="ARBA" id="ARBA00022967"/>
    </source>
</evidence>
<feature type="transmembrane region" description="Helical" evidence="23">
    <location>
        <begin position="750"/>
        <end position="767"/>
    </location>
</feature>
<dbReference type="Pfam" id="PF00122">
    <property type="entry name" value="E1-E2_ATPase"/>
    <property type="match status" value="1"/>
</dbReference>
<dbReference type="GO" id="GO:0005886">
    <property type="term" value="C:plasma membrane"/>
    <property type="evidence" value="ECO:0007669"/>
    <property type="project" value="UniProtKB-SubCell"/>
</dbReference>
<dbReference type="Gene3D" id="3.40.50.1000">
    <property type="entry name" value="HAD superfamily/HAD-like"/>
    <property type="match status" value="1"/>
</dbReference>
<comment type="catalytic activity">
    <reaction evidence="22">
        <text>Cu(+)(in) + ATP + H2O = Cu(+)(out) + ADP + phosphate + H(+)</text>
        <dbReference type="Rhea" id="RHEA:25792"/>
        <dbReference type="ChEBI" id="CHEBI:15377"/>
        <dbReference type="ChEBI" id="CHEBI:15378"/>
        <dbReference type="ChEBI" id="CHEBI:30616"/>
        <dbReference type="ChEBI" id="CHEBI:43474"/>
        <dbReference type="ChEBI" id="CHEBI:49552"/>
        <dbReference type="ChEBI" id="CHEBI:456216"/>
        <dbReference type="EC" id="7.2.2.8"/>
    </reaction>
</comment>
<dbReference type="SFLD" id="SFLDF00027">
    <property type="entry name" value="p-type_atpase"/>
    <property type="match status" value="1"/>
</dbReference>
<comment type="similarity">
    <text evidence="2 23">Belongs to the cation transport ATPase (P-type) (TC 3.A.3) family. Type IB subfamily.</text>
</comment>
<keyword evidence="14" id="KW-0460">Magnesium</keyword>
<evidence type="ECO:0000256" key="19">
    <source>
        <dbReference type="ARBA" id="ARBA00023136"/>
    </source>
</evidence>
<gene>
    <name evidence="25" type="ORF">J2S13_000812</name>
</gene>
<sequence>MREKHVTLHITGMTCAACSNRIEKVLNKIDGVEANVNLALEQASIAIDEEKVQYHTVVKRIEKLGYGVRPEQIALDISGMTCAACSNRIEKVLNKTDGITVATVNLATESADIAYTPGVINEAEIIQRIQKLGYDATEKQSPADKEEQKEEEYEAKKRKLVISIFLSLPLLYTMFAHLPIQVNVPVPSFLMNPWVQLVLATPVQFFIGWSFYVGAYKALRNKSANMDVLVALGTSAAYFYSLAEAIRTLGAGEMPHLYFETSAVLITLILLGKLFEAKAKGRTTEAISSLLNLQAKEATVLKDGEEIKVAIEHVAVGDLLLVKPGEKVPVDGVIVKGETSIDESMITGESIPVEKRPEDTVIGATMNKNGSVLMKATQVGKDTALANIIKIVEEAQGSKAPIQRVADRISGVFVPVVVGISIITFLAWYLFVSPGSTTEALEAAIAVLVIACPCALGLATPTSIMVGTGKGAENGILFKGGEHLETAHKINAIILDKTGTITNGQPVVTDFEAKNNQVLPLLVAAEKHSEHPLAEAIVKYGMERQVHAHEVTHFSAIPGHGIKVEIDQRTILVGTRKLMEDHQINYHIYDKKMEKLEQEGKTVMLIAVNQIIAGLVAVADTVKGNAKQAIRNLQQLGLEVYMLTGDNERTAYAIGNEVGMDPRHIFAEVLPEQKATKVKELQLQGKKVAMVGDGINDAPALALADIGIAIGTGTDIAIETADLTLLGGDLSLIPKAIGLSRKTMKNIRQNLFWALFYNSAGIPIAAMGLLAPWVAGAAMAFSSVSVVTNSLRLKRVKI</sequence>
<dbReference type="EMBL" id="JAUSUC010000006">
    <property type="protein sequence ID" value="MDQ0214416.1"/>
    <property type="molecule type" value="Genomic_DNA"/>
</dbReference>
<evidence type="ECO:0000313" key="26">
    <source>
        <dbReference type="Proteomes" id="UP001237207"/>
    </source>
</evidence>
<dbReference type="InterPro" id="IPR006121">
    <property type="entry name" value="HMA_dom"/>
</dbReference>
<keyword evidence="12" id="KW-0187">Copper transport</keyword>
<dbReference type="InterPro" id="IPR044492">
    <property type="entry name" value="P_typ_ATPase_HD_dom"/>
</dbReference>
<feature type="transmembrane region" description="Helical" evidence="23">
    <location>
        <begin position="194"/>
        <end position="212"/>
    </location>
</feature>
<protein>
    <recommendedName>
        <fullName evidence="4">Copper-exporting P-type ATPase</fullName>
        <ecNumber evidence="3">7.2.2.8</ecNumber>
    </recommendedName>
    <alternativeName>
        <fullName evidence="20">Copper-exporting P-type ATPase A</fullName>
    </alternativeName>
    <alternativeName>
        <fullName evidence="21">Cu(+)-exporting ATPase</fullName>
    </alternativeName>
</protein>
<comment type="subcellular location">
    <subcellularLocation>
        <location evidence="1">Cell membrane</location>
        <topology evidence="1">Multi-pass membrane protein</topology>
    </subcellularLocation>
</comment>
<evidence type="ECO:0000256" key="4">
    <source>
        <dbReference type="ARBA" id="ARBA00015102"/>
    </source>
</evidence>
<evidence type="ECO:0000256" key="1">
    <source>
        <dbReference type="ARBA" id="ARBA00004651"/>
    </source>
</evidence>
<dbReference type="NCBIfam" id="TIGR01511">
    <property type="entry name" value="ATPase-IB1_Cu"/>
    <property type="match status" value="1"/>
</dbReference>
<name>A0AAJ1T357_9BACI</name>
<keyword evidence="19 23" id="KW-0472">Membrane</keyword>
<dbReference type="SUPFAM" id="SSF81665">
    <property type="entry name" value="Calcium ATPase, transmembrane domain M"/>
    <property type="match status" value="1"/>
</dbReference>
<evidence type="ECO:0000256" key="9">
    <source>
        <dbReference type="ARBA" id="ARBA00022723"/>
    </source>
</evidence>
<evidence type="ECO:0000256" key="10">
    <source>
        <dbReference type="ARBA" id="ARBA00022737"/>
    </source>
</evidence>
<dbReference type="Gene3D" id="2.70.150.10">
    <property type="entry name" value="Calcium-transporting ATPase, cytoplasmic transduction domain A"/>
    <property type="match status" value="1"/>
</dbReference>
<evidence type="ECO:0000256" key="21">
    <source>
        <dbReference type="ARBA" id="ARBA00033239"/>
    </source>
</evidence>
<dbReference type="Proteomes" id="UP001237207">
    <property type="component" value="Unassembled WGS sequence"/>
</dbReference>
<dbReference type="InterPro" id="IPR059000">
    <property type="entry name" value="ATPase_P-type_domA"/>
</dbReference>
<feature type="transmembrane region" description="Helical" evidence="23">
    <location>
        <begin position="443"/>
        <end position="460"/>
    </location>
</feature>
<dbReference type="EC" id="7.2.2.8" evidence="3"/>
<dbReference type="NCBIfam" id="TIGR00003">
    <property type="entry name" value="copper ion binding protein"/>
    <property type="match status" value="2"/>
</dbReference>